<proteinExistence type="predicted"/>
<sequence>MKTPTEDIPLTGNRILCAVDFSESSLHALRWAASLARQFDEHLTILYTYRLIKATHGHALEMKRKIEEDSLQHFQLLEKEYLADPLLSYDFQMEIGFMADRITDQLRHNHVSFLVMDKSMHVVNKEMFDDLVARLAIPLVLVP</sequence>
<keyword evidence="3" id="KW-1185">Reference proteome</keyword>
<dbReference type="SUPFAM" id="SSF52402">
    <property type="entry name" value="Adenine nucleotide alpha hydrolases-like"/>
    <property type="match status" value="1"/>
</dbReference>
<dbReference type="CDD" id="cd00293">
    <property type="entry name" value="USP-like"/>
    <property type="match status" value="1"/>
</dbReference>
<comment type="caution">
    <text evidence="2">The sequence shown here is derived from an EMBL/GenBank/DDBJ whole genome shotgun (WGS) entry which is preliminary data.</text>
</comment>
<gene>
    <name evidence="2" type="ORF">KK062_12285</name>
</gene>
<accession>A0AAP2DWR4</accession>
<organism evidence="2 3">
    <name type="scientific">Dawidia cretensis</name>
    <dbReference type="NCBI Taxonomy" id="2782350"/>
    <lineage>
        <taxon>Bacteria</taxon>
        <taxon>Pseudomonadati</taxon>
        <taxon>Bacteroidota</taxon>
        <taxon>Cytophagia</taxon>
        <taxon>Cytophagales</taxon>
        <taxon>Chryseotaleaceae</taxon>
        <taxon>Dawidia</taxon>
    </lineage>
</organism>
<reference evidence="2 3" key="1">
    <citation type="submission" date="2021-05" db="EMBL/GenBank/DDBJ databases">
        <title>A Polyphasic approach of four new species of the genus Ohtaekwangia: Ohtaekwangia histidinii sp. nov., Ohtaekwangia cretensis sp. nov., Ohtaekwangia indiensis sp. nov., Ohtaekwangia reichenbachii sp. nov. from diverse environment.</title>
        <authorList>
            <person name="Octaviana S."/>
        </authorList>
    </citation>
    <scope>NUCLEOTIDE SEQUENCE [LARGE SCALE GENOMIC DNA]</scope>
    <source>
        <strain evidence="2 3">PWU5</strain>
    </source>
</reference>
<dbReference type="InterPro" id="IPR014729">
    <property type="entry name" value="Rossmann-like_a/b/a_fold"/>
</dbReference>
<dbReference type="EMBL" id="JAHESE010000010">
    <property type="protein sequence ID" value="MBT1709010.1"/>
    <property type="molecule type" value="Genomic_DNA"/>
</dbReference>
<dbReference type="Proteomes" id="UP001319080">
    <property type="component" value="Unassembled WGS sequence"/>
</dbReference>
<name>A0AAP2DWR4_9BACT</name>
<dbReference type="InterPro" id="IPR006016">
    <property type="entry name" value="UspA"/>
</dbReference>
<protein>
    <submittedName>
        <fullName evidence="2">Universal stress protein</fullName>
    </submittedName>
</protein>
<evidence type="ECO:0000313" key="2">
    <source>
        <dbReference type="EMBL" id="MBT1709010.1"/>
    </source>
</evidence>
<evidence type="ECO:0000313" key="3">
    <source>
        <dbReference type="Proteomes" id="UP001319080"/>
    </source>
</evidence>
<evidence type="ECO:0000259" key="1">
    <source>
        <dbReference type="Pfam" id="PF00582"/>
    </source>
</evidence>
<dbReference type="Gene3D" id="3.40.50.620">
    <property type="entry name" value="HUPs"/>
    <property type="match status" value="1"/>
</dbReference>
<dbReference type="RefSeq" id="WP_254084594.1">
    <property type="nucleotide sequence ID" value="NZ_JAHESE010000010.1"/>
</dbReference>
<feature type="domain" description="UspA" evidence="1">
    <location>
        <begin position="14"/>
        <end position="116"/>
    </location>
</feature>
<dbReference type="AlphaFoldDB" id="A0AAP2DWR4"/>
<dbReference type="Pfam" id="PF00582">
    <property type="entry name" value="Usp"/>
    <property type="match status" value="1"/>
</dbReference>